<name>A0ABN3TSK0_9ACTN</name>
<dbReference type="PANTHER" id="PTHR46696:SF1">
    <property type="entry name" value="CYTOCHROME P450 YJIB-RELATED"/>
    <property type="match status" value="1"/>
</dbReference>
<comment type="caution">
    <text evidence="4">The sequence shown here is derived from an EMBL/GenBank/DDBJ whole genome shotgun (WGS) entry which is preliminary data.</text>
</comment>
<dbReference type="CDD" id="cd11030">
    <property type="entry name" value="CYP105-like"/>
    <property type="match status" value="1"/>
</dbReference>
<keyword evidence="2" id="KW-0349">Heme</keyword>
<evidence type="ECO:0000256" key="1">
    <source>
        <dbReference type="ARBA" id="ARBA00010617"/>
    </source>
</evidence>
<keyword evidence="2" id="KW-0479">Metal-binding</keyword>
<accession>A0ABN3TSK0</accession>
<dbReference type="Proteomes" id="UP001500886">
    <property type="component" value="Unassembled WGS sequence"/>
</dbReference>
<proteinExistence type="inferred from homology"/>
<dbReference type="Pfam" id="PF00067">
    <property type="entry name" value="p450"/>
    <property type="match status" value="1"/>
</dbReference>
<protein>
    <submittedName>
        <fullName evidence="4">Cytochrome P450</fullName>
    </submittedName>
</protein>
<keyword evidence="2" id="KW-0560">Oxidoreductase</keyword>
<dbReference type="InterPro" id="IPR036396">
    <property type="entry name" value="Cyt_P450_sf"/>
</dbReference>
<organism evidence="4 5">
    <name type="scientific">Streptomyces luteosporeus</name>
    <dbReference type="NCBI Taxonomy" id="173856"/>
    <lineage>
        <taxon>Bacteria</taxon>
        <taxon>Bacillati</taxon>
        <taxon>Actinomycetota</taxon>
        <taxon>Actinomycetes</taxon>
        <taxon>Kitasatosporales</taxon>
        <taxon>Streptomycetaceae</taxon>
        <taxon>Streptomyces</taxon>
    </lineage>
</organism>
<evidence type="ECO:0000313" key="5">
    <source>
        <dbReference type="Proteomes" id="UP001500886"/>
    </source>
</evidence>
<dbReference type="PROSITE" id="PS00086">
    <property type="entry name" value="CYTOCHROME_P450"/>
    <property type="match status" value="1"/>
</dbReference>
<dbReference type="InterPro" id="IPR002397">
    <property type="entry name" value="Cyt_P450_B"/>
</dbReference>
<gene>
    <name evidence="4" type="ORF">GCM10010315_31000</name>
</gene>
<dbReference type="InterPro" id="IPR017972">
    <property type="entry name" value="Cyt_P450_CS"/>
</dbReference>
<dbReference type="SUPFAM" id="SSF48264">
    <property type="entry name" value="Cytochrome P450"/>
    <property type="match status" value="1"/>
</dbReference>
<evidence type="ECO:0000313" key="4">
    <source>
        <dbReference type="EMBL" id="GAA2717509.1"/>
    </source>
</evidence>
<feature type="region of interest" description="Disordered" evidence="3">
    <location>
        <begin position="1"/>
        <end position="21"/>
    </location>
</feature>
<dbReference type="Gene3D" id="1.10.630.10">
    <property type="entry name" value="Cytochrome P450"/>
    <property type="match status" value="1"/>
</dbReference>
<keyword evidence="2" id="KW-0408">Iron</keyword>
<comment type="similarity">
    <text evidence="1 2">Belongs to the cytochrome P450 family.</text>
</comment>
<dbReference type="EMBL" id="BAAASL010000010">
    <property type="protein sequence ID" value="GAA2717509.1"/>
    <property type="molecule type" value="Genomic_DNA"/>
</dbReference>
<reference evidence="4 5" key="1">
    <citation type="journal article" date="2019" name="Int. J. Syst. Evol. Microbiol.">
        <title>The Global Catalogue of Microorganisms (GCM) 10K type strain sequencing project: providing services to taxonomists for standard genome sequencing and annotation.</title>
        <authorList>
            <consortium name="The Broad Institute Genomics Platform"/>
            <consortium name="The Broad Institute Genome Sequencing Center for Infectious Disease"/>
            <person name="Wu L."/>
            <person name="Ma J."/>
        </authorList>
    </citation>
    <scope>NUCLEOTIDE SEQUENCE [LARGE SCALE GENOMIC DNA]</scope>
    <source>
        <strain evidence="4 5">JCM 4542</strain>
    </source>
</reference>
<dbReference type="InterPro" id="IPR001128">
    <property type="entry name" value="Cyt_P450"/>
</dbReference>
<dbReference type="RefSeq" id="WP_344435855.1">
    <property type="nucleotide sequence ID" value="NZ_BAAASL010000010.1"/>
</dbReference>
<evidence type="ECO:0000256" key="3">
    <source>
        <dbReference type="SAM" id="MobiDB-lite"/>
    </source>
</evidence>
<dbReference type="PRINTS" id="PR00359">
    <property type="entry name" value="BP450"/>
</dbReference>
<keyword evidence="2" id="KW-0503">Monooxygenase</keyword>
<evidence type="ECO:0000256" key="2">
    <source>
        <dbReference type="RuleBase" id="RU000461"/>
    </source>
</evidence>
<dbReference type="PANTHER" id="PTHR46696">
    <property type="entry name" value="P450, PUTATIVE (EUROFUNG)-RELATED"/>
    <property type="match status" value="1"/>
</dbReference>
<sequence>MTAAGSRATAPSDAPAFPQDRTCPYAPPAGYADVAAGGPVTRVTLYDGSLVWAVTGHAEARAVLADQRFSSDRQDPHFPVVVPRAEQQATIRTPLLGVDDPRHAEERRPLIPHFGHRTIAALRPRIQEIVDGLIDTMLAEGPGAELVSAYSLPVPSMVICHLLGVPYADHEYFEARSRELLASITADDAVRARNALLDYLRRLVEDKQRQPGGPGPGLLGELIEQGRKNGGTDRDQLVLIALILLVAGHETTSNMIALGTYTLLRHPDQLAALRADPALMPGAVEELLRYLTIADALVRVATEDVELGGHTIRAGDGVVVVPSLANRDTAVYPGPETLDVRRSARHHLAFGFGPHQCLGQNLARAEMEIALSTLFARIPTLRLAVGPDELPAKPGGTLQGLYSLPVTW</sequence>
<dbReference type="PRINTS" id="PR00385">
    <property type="entry name" value="P450"/>
</dbReference>
<keyword evidence="5" id="KW-1185">Reference proteome</keyword>